<name>A0A4C1TRW5_EUMVA</name>
<gene>
    <name evidence="1" type="ORF">EVAR_19443_1</name>
</gene>
<organism evidence="1 2">
    <name type="scientific">Eumeta variegata</name>
    <name type="common">Bagworm moth</name>
    <name type="synonym">Eumeta japonica</name>
    <dbReference type="NCBI Taxonomy" id="151549"/>
    <lineage>
        <taxon>Eukaryota</taxon>
        <taxon>Metazoa</taxon>
        <taxon>Ecdysozoa</taxon>
        <taxon>Arthropoda</taxon>
        <taxon>Hexapoda</taxon>
        <taxon>Insecta</taxon>
        <taxon>Pterygota</taxon>
        <taxon>Neoptera</taxon>
        <taxon>Endopterygota</taxon>
        <taxon>Lepidoptera</taxon>
        <taxon>Glossata</taxon>
        <taxon>Ditrysia</taxon>
        <taxon>Tineoidea</taxon>
        <taxon>Psychidae</taxon>
        <taxon>Oiketicinae</taxon>
        <taxon>Eumeta</taxon>
    </lineage>
</organism>
<sequence>MRIQFAHPFLLKLKLWGFDPEPFTLVQSEELEVANDHRQYRNEVRSQRLNVYSETLVVRLCQLKISSVKIERGTFPFQHDMLRH</sequence>
<comment type="caution">
    <text evidence="1">The sequence shown here is derived from an EMBL/GenBank/DDBJ whole genome shotgun (WGS) entry which is preliminary data.</text>
</comment>
<dbReference type="Proteomes" id="UP000299102">
    <property type="component" value="Unassembled WGS sequence"/>
</dbReference>
<evidence type="ECO:0000313" key="2">
    <source>
        <dbReference type="Proteomes" id="UP000299102"/>
    </source>
</evidence>
<proteinExistence type="predicted"/>
<protein>
    <submittedName>
        <fullName evidence="1">Uncharacterized protein</fullName>
    </submittedName>
</protein>
<keyword evidence="2" id="KW-1185">Reference proteome</keyword>
<reference evidence="1 2" key="1">
    <citation type="journal article" date="2019" name="Commun. Biol.">
        <title>The bagworm genome reveals a unique fibroin gene that provides high tensile strength.</title>
        <authorList>
            <person name="Kono N."/>
            <person name="Nakamura H."/>
            <person name="Ohtoshi R."/>
            <person name="Tomita M."/>
            <person name="Numata K."/>
            <person name="Arakawa K."/>
        </authorList>
    </citation>
    <scope>NUCLEOTIDE SEQUENCE [LARGE SCALE GENOMIC DNA]</scope>
</reference>
<dbReference type="EMBL" id="BGZK01000080">
    <property type="protein sequence ID" value="GBP16654.1"/>
    <property type="molecule type" value="Genomic_DNA"/>
</dbReference>
<dbReference type="AlphaFoldDB" id="A0A4C1TRW5"/>
<accession>A0A4C1TRW5</accession>
<evidence type="ECO:0000313" key="1">
    <source>
        <dbReference type="EMBL" id="GBP16654.1"/>
    </source>
</evidence>